<keyword evidence="4" id="KW-0547">Nucleotide-binding</keyword>
<evidence type="ECO:0000256" key="8">
    <source>
        <dbReference type="ARBA" id="ARBA00023146"/>
    </source>
</evidence>
<dbReference type="Pfam" id="PF01411">
    <property type="entry name" value="tRNA-synt_2c"/>
    <property type="match status" value="1"/>
</dbReference>
<evidence type="ECO:0000256" key="5">
    <source>
        <dbReference type="ARBA" id="ARBA00022840"/>
    </source>
</evidence>
<evidence type="ECO:0000256" key="7">
    <source>
        <dbReference type="ARBA" id="ARBA00022917"/>
    </source>
</evidence>
<evidence type="ECO:0000313" key="11">
    <source>
        <dbReference type="EMBL" id="GEM48530.1"/>
    </source>
</evidence>
<evidence type="ECO:0000256" key="4">
    <source>
        <dbReference type="ARBA" id="ARBA00022741"/>
    </source>
</evidence>
<dbReference type="RefSeq" id="WP_146887685.1">
    <property type="nucleotide sequence ID" value="NZ_BJXB01000022.1"/>
</dbReference>
<dbReference type="GO" id="GO:0005829">
    <property type="term" value="C:cytosol"/>
    <property type="evidence" value="ECO:0007669"/>
    <property type="project" value="TreeGrafter"/>
</dbReference>
<evidence type="ECO:0000256" key="3">
    <source>
        <dbReference type="ARBA" id="ARBA00022598"/>
    </source>
</evidence>
<dbReference type="AlphaFoldDB" id="A0A511N6N9"/>
<dbReference type="GO" id="GO:0005524">
    <property type="term" value="F:ATP binding"/>
    <property type="evidence" value="ECO:0007669"/>
    <property type="project" value="UniProtKB-KW"/>
</dbReference>
<evidence type="ECO:0000313" key="12">
    <source>
        <dbReference type="Proteomes" id="UP000321306"/>
    </source>
</evidence>
<dbReference type="GO" id="GO:0004813">
    <property type="term" value="F:alanine-tRNA ligase activity"/>
    <property type="evidence" value="ECO:0007669"/>
    <property type="project" value="InterPro"/>
</dbReference>
<dbReference type="PANTHER" id="PTHR11777">
    <property type="entry name" value="ALANYL-TRNA SYNTHETASE"/>
    <property type="match status" value="1"/>
</dbReference>
<keyword evidence="8" id="KW-0030">Aminoacyl-tRNA synthetase</keyword>
<comment type="caution">
    <text evidence="11">The sequence shown here is derived from an EMBL/GenBank/DDBJ whole genome shotgun (WGS) entry which is preliminary data.</text>
</comment>
<protein>
    <submittedName>
        <fullName evidence="11">Serine-tRNA(Ala) deacylase</fullName>
    </submittedName>
</protein>
<evidence type="ECO:0000256" key="9">
    <source>
        <dbReference type="SAM" id="Coils"/>
    </source>
</evidence>
<reference evidence="11 12" key="1">
    <citation type="submission" date="2019-07" db="EMBL/GenBank/DDBJ databases">
        <title>Whole genome shotgun sequence of Deinococcus cellulosilyticus NBRC 106333.</title>
        <authorList>
            <person name="Hosoyama A."/>
            <person name="Uohara A."/>
            <person name="Ohji S."/>
            <person name="Ichikawa N."/>
        </authorList>
    </citation>
    <scope>NUCLEOTIDE SEQUENCE [LARGE SCALE GENOMIC DNA]</scope>
    <source>
        <strain evidence="11 12">NBRC 106333</strain>
    </source>
</reference>
<dbReference type="PANTHER" id="PTHR11777:SF9">
    <property type="entry name" value="ALANINE--TRNA LIGASE, CYTOPLASMIC"/>
    <property type="match status" value="1"/>
</dbReference>
<dbReference type="Gene3D" id="2.40.30.130">
    <property type="match status" value="1"/>
</dbReference>
<accession>A0A511N6N9</accession>
<gene>
    <name evidence="11" type="ORF">DC3_41650</name>
</gene>
<dbReference type="InterPro" id="IPR050058">
    <property type="entry name" value="Ala-tRNA_ligase"/>
</dbReference>
<dbReference type="Pfam" id="PF07973">
    <property type="entry name" value="tRNA_SAD"/>
    <property type="match status" value="1"/>
</dbReference>
<dbReference type="SUPFAM" id="SSF50447">
    <property type="entry name" value="Translation proteins"/>
    <property type="match status" value="1"/>
</dbReference>
<evidence type="ECO:0000259" key="10">
    <source>
        <dbReference type="PROSITE" id="PS50860"/>
    </source>
</evidence>
<keyword evidence="2" id="KW-0820">tRNA-binding</keyword>
<evidence type="ECO:0000256" key="1">
    <source>
        <dbReference type="ARBA" id="ARBA00008226"/>
    </source>
</evidence>
<dbReference type="SUPFAM" id="SSF55186">
    <property type="entry name" value="ThrRS/AlaRS common domain"/>
    <property type="match status" value="1"/>
</dbReference>
<feature type="domain" description="Alanyl-transfer RNA synthetases family profile" evidence="10">
    <location>
        <begin position="1"/>
        <end position="246"/>
    </location>
</feature>
<dbReference type="InterPro" id="IPR018163">
    <property type="entry name" value="Thr/Ala-tRNA-synth_IIc_edit"/>
</dbReference>
<dbReference type="EMBL" id="BJXB01000022">
    <property type="protein sequence ID" value="GEM48530.1"/>
    <property type="molecule type" value="Genomic_DNA"/>
</dbReference>
<dbReference type="OrthoDB" id="9812949at2"/>
<dbReference type="InterPro" id="IPR018165">
    <property type="entry name" value="Ala-tRNA-synth_IIc_core"/>
</dbReference>
<dbReference type="InterPro" id="IPR009000">
    <property type="entry name" value="Transl_B-barrel_sf"/>
</dbReference>
<dbReference type="InterPro" id="IPR018164">
    <property type="entry name" value="Ala-tRNA-synth_IIc_N"/>
</dbReference>
<keyword evidence="5" id="KW-0067">ATP-binding</keyword>
<dbReference type="InterPro" id="IPR012947">
    <property type="entry name" value="tRNA_SAD"/>
</dbReference>
<keyword evidence="6" id="KW-0694">RNA-binding</keyword>
<proteinExistence type="inferred from homology"/>
<dbReference type="GO" id="GO:0002161">
    <property type="term" value="F:aminoacyl-tRNA deacylase activity"/>
    <property type="evidence" value="ECO:0007669"/>
    <property type="project" value="TreeGrafter"/>
</dbReference>
<dbReference type="Proteomes" id="UP000321306">
    <property type="component" value="Unassembled WGS sequence"/>
</dbReference>
<feature type="coiled-coil region" evidence="9">
    <location>
        <begin position="262"/>
        <end position="289"/>
    </location>
</feature>
<keyword evidence="7" id="KW-0648">Protein biosynthesis</keyword>
<keyword evidence="9" id="KW-0175">Coiled coil</keyword>
<keyword evidence="3" id="KW-0436">Ligase</keyword>
<dbReference type="SMART" id="SM00863">
    <property type="entry name" value="tRNA_SAD"/>
    <property type="match status" value="1"/>
</dbReference>
<name>A0A511N6N9_DEIC1</name>
<dbReference type="GO" id="GO:0000049">
    <property type="term" value="F:tRNA binding"/>
    <property type="evidence" value="ECO:0007669"/>
    <property type="project" value="UniProtKB-KW"/>
</dbReference>
<dbReference type="Pfam" id="PF02272">
    <property type="entry name" value="DHHA1"/>
    <property type="match status" value="1"/>
</dbReference>
<dbReference type="PROSITE" id="PS50860">
    <property type="entry name" value="AA_TRNA_LIGASE_II_ALA"/>
    <property type="match status" value="1"/>
</dbReference>
<keyword evidence="12" id="KW-1185">Reference proteome</keyword>
<organism evidence="11 12">
    <name type="scientific">Deinococcus cellulosilyticus (strain DSM 18568 / NBRC 106333 / KACC 11606 / 5516J-15)</name>
    <dbReference type="NCBI Taxonomy" id="1223518"/>
    <lineage>
        <taxon>Bacteria</taxon>
        <taxon>Thermotogati</taxon>
        <taxon>Deinococcota</taxon>
        <taxon>Deinococci</taxon>
        <taxon>Deinococcales</taxon>
        <taxon>Deinococcaceae</taxon>
        <taxon>Deinococcus</taxon>
    </lineage>
</organism>
<comment type="similarity">
    <text evidence="1">Belongs to the class-II aminoacyl-tRNA synthetase family.</text>
</comment>
<evidence type="ECO:0000256" key="6">
    <source>
        <dbReference type="ARBA" id="ARBA00022884"/>
    </source>
</evidence>
<dbReference type="InterPro" id="IPR003156">
    <property type="entry name" value="DHHA1_dom"/>
</dbReference>
<sequence>MTVLLFHEDSYRTSFIATVTHTEGNRVALDQTAFYAEAGGQNADQGFFVWEDQRLSVTDVQKKNGQVWHTIEGDVIPEVGSYVHGEVDWSLRYQHMQRHSGEHLLAQAFLRVNPEFRVQAVSMRSSECTLDLSGNPTEEDARAAEEVVMRSIYRNLPFHTVWVTGAELQQYPLRRPPQVEGRIRLVCVMDRMDRTGYWEVSACGGTHVNRTGEVGAVFITKLEKVAGGLTRVFFMTGHEAYRQLTQTYRDARTLATSFSTGIEKLTERVEALRTEALDSRRKLAEAHEALSVSLLSGKTGVQVVPLADSDMLKPFSKVAVAQPDLLCVAYTPDGRVVVTSSTKASAKEVLAEILKNAGGKGGGKPDLAQGSAPFEPLERAIHLWREGATT</sequence>
<dbReference type="Gene3D" id="3.30.980.10">
    <property type="entry name" value="Threonyl-trna Synthetase, Chain A, domain 2"/>
    <property type="match status" value="1"/>
</dbReference>
<dbReference type="GO" id="GO:0006419">
    <property type="term" value="P:alanyl-tRNA aminoacylation"/>
    <property type="evidence" value="ECO:0007669"/>
    <property type="project" value="InterPro"/>
</dbReference>
<evidence type="ECO:0000256" key="2">
    <source>
        <dbReference type="ARBA" id="ARBA00022555"/>
    </source>
</evidence>
<dbReference type="Gene3D" id="3.10.310.40">
    <property type="match status" value="1"/>
</dbReference>